<evidence type="ECO:0000256" key="1">
    <source>
        <dbReference type="SAM" id="MobiDB-lite"/>
    </source>
</evidence>
<name>A0A8K0MRI8_9ROSA</name>
<proteinExistence type="predicted"/>
<feature type="region of interest" description="Disordered" evidence="1">
    <location>
        <begin position="1"/>
        <end position="68"/>
    </location>
</feature>
<dbReference type="EMBL" id="VOIH02000001">
    <property type="protein sequence ID" value="KAF3455419.1"/>
    <property type="molecule type" value="Genomic_DNA"/>
</dbReference>
<comment type="caution">
    <text evidence="2">The sequence shown here is derived from an EMBL/GenBank/DDBJ whole genome shotgun (WGS) entry which is preliminary data.</text>
</comment>
<sequence>MSEKRRGIEKENRDEEGERRRRRWVCERQAGRRWEKEGCRSIEGESVPEKRKRGGGGGFKRERESANRGPCEAGLYLKMDVKGIFMDVSKTIA</sequence>
<evidence type="ECO:0000313" key="2">
    <source>
        <dbReference type="EMBL" id="KAF3455419.1"/>
    </source>
</evidence>
<reference evidence="2" key="1">
    <citation type="submission" date="2020-03" db="EMBL/GenBank/DDBJ databases">
        <title>A high-quality chromosome-level genome assembly of a woody plant with both climbing and erect habits, Rhamnella rubrinervis.</title>
        <authorList>
            <person name="Lu Z."/>
            <person name="Yang Y."/>
            <person name="Zhu X."/>
            <person name="Sun Y."/>
        </authorList>
    </citation>
    <scope>NUCLEOTIDE SEQUENCE</scope>
    <source>
        <strain evidence="2">BYM</strain>
        <tissue evidence="2">Leaf</tissue>
    </source>
</reference>
<organism evidence="2 3">
    <name type="scientific">Rhamnella rubrinervis</name>
    <dbReference type="NCBI Taxonomy" id="2594499"/>
    <lineage>
        <taxon>Eukaryota</taxon>
        <taxon>Viridiplantae</taxon>
        <taxon>Streptophyta</taxon>
        <taxon>Embryophyta</taxon>
        <taxon>Tracheophyta</taxon>
        <taxon>Spermatophyta</taxon>
        <taxon>Magnoliopsida</taxon>
        <taxon>eudicotyledons</taxon>
        <taxon>Gunneridae</taxon>
        <taxon>Pentapetalae</taxon>
        <taxon>rosids</taxon>
        <taxon>fabids</taxon>
        <taxon>Rosales</taxon>
        <taxon>Rhamnaceae</taxon>
        <taxon>rhamnoid group</taxon>
        <taxon>Rhamneae</taxon>
        <taxon>Rhamnella</taxon>
    </lineage>
</organism>
<evidence type="ECO:0000313" key="3">
    <source>
        <dbReference type="Proteomes" id="UP000796880"/>
    </source>
</evidence>
<feature type="compositionally biased region" description="Basic and acidic residues" evidence="1">
    <location>
        <begin position="1"/>
        <end position="49"/>
    </location>
</feature>
<dbReference type="Proteomes" id="UP000796880">
    <property type="component" value="Unassembled WGS sequence"/>
</dbReference>
<keyword evidence="3" id="KW-1185">Reference proteome</keyword>
<gene>
    <name evidence="2" type="ORF">FNV43_RR00044</name>
</gene>
<accession>A0A8K0MRI8</accession>
<protein>
    <submittedName>
        <fullName evidence="2">Uncharacterized protein</fullName>
    </submittedName>
</protein>
<dbReference type="AlphaFoldDB" id="A0A8K0MRI8"/>